<gene>
    <name evidence="4" type="ORF">NE237_031160</name>
</gene>
<feature type="repeat" description="PPR" evidence="2">
    <location>
        <begin position="371"/>
        <end position="405"/>
    </location>
</feature>
<dbReference type="PROSITE" id="PS51375">
    <property type="entry name" value="PPR"/>
    <property type="match status" value="4"/>
</dbReference>
<dbReference type="GO" id="GO:0009451">
    <property type="term" value="P:RNA modification"/>
    <property type="evidence" value="ECO:0007669"/>
    <property type="project" value="InterPro"/>
</dbReference>
<feature type="repeat" description="PPR" evidence="2">
    <location>
        <begin position="270"/>
        <end position="304"/>
    </location>
</feature>
<keyword evidence="1" id="KW-0677">Repeat</keyword>
<dbReference type="Pfam" id="PF13041">
    <property type="entry name" value="PPR_2"/>
    <property type="match status" value="1"/>
</dbReference>
<dbReference type="GO" id="GO:0008270">
    <property type="term" value="F:zinc ion binding"/>
    <property type="evidence" value="ECO:0007669"/>
    <property type="project" value="InterPro"/>
</dbReference>
<feature type="repeat" description="PPR" evidence="2">
    <location>
        <begin position="105"/>
        <end position="139"/>
    </location>
</feature>
<feature type="domain" description="DYW" evidence="3">
    <location>
        <begin position="587"/>
        <end position="679"/>
    </location>
</feature>
<dbReference type="InterPro" id="IPR046960">
    <property type="entry name" value="PPR_At4g14850-like_plant"/>
</dbReference>
<dbReference type="FunFam" id="1.25.40.10:FF:000031">
    <property type="entry name" value="Pentatricopeptide repeat-containing protein mitochondrial"/>
    <property type="match status" value="1"/>
</dbReference>
<dbReference type="InterPro" id="IPR046848">
    <property type="entry name" value="E_motif"/>
</dbReference>
<comment type="caution">
    <text evidence="4">The sequence shown here is derived from an EMBL/GenBank/DDBJ whole genome shotgun (WGS) entry which is preliminary data.</text>
</comment>
<sequence length="679" mass="75879">MVLISNYFLKSLNTPTSSLHVSNARTENLIRSAPLVEDRQQAISFLFEARSKRYCVEEAKQLHSYIVKSGPSPSIYHLNSLIHLYAANGDLDDARKLFDGVSHRDVVSWTTLVDGYAKLGKMDDAKELFDSMRERNVVSWNVMITGYGKQGNVEAAREVFDTMPERDIASWNSLISCFTRNGLPEEAFKMFQKVLAETLIIPNKVSFLSVLPAIAELGCATRGICVHSLILRTGIEVDALLSSALVDMYCKCDCLDQAFQMLKSNPTRDNVASWNPLLARFVRQNSFEEALDTFRTMQLENIEPDSVTIVTLSAAIAHLGALGLGKWLHSYAIRKKIRVNATLASALVDMYSKCGCVELALQVFAMAEGRTIELWNAMIAGLAIHGRGKDAIELFSQMRATNSAFDGVTLASILNACSHSGLVDDGLRFFAAMEDTYKITPQIQHYGCIVDLLSRAGRLEEAKKFICSNMLVKPDAVLWKSLLGACKTHGNVEIGEFAARHLIELCPDDSSAYVLLSSIYDSAGRLNDAVAIRKMMSDGRVSKEPGFSLIESRGVVHVFLVGDRSHPRIEEVNTRLCEMSKKFKLFGYAPKKQLVLFDIDDEEKEFAISHHSEKLAVAFGLNDTAKGTPLHIVKNLRMCSDCHVFMKLVSKIYDREIIVRDMRRFHHFKSGKCSCMDYW</sequence>
<name>A0A9Q0R1W6_9MAGN</name>
<feature type="repeat" description="PPR" evidence="2">
    <location>
        <begin position="167"/>
        <end position="201"/>
    </location>
</feature>
<protein>
    <recommendedName>
        <fullName evidence="3">DYW domain-containing protein</fullName>
    </recommendedName>
</protein>
<dbReference type="AlphaFoldDB" id="A0A9Q0R1W6"/>
<dbReference type="InterPro" id="IPR002885">
    <property type="entry name" value="PPR_rpt"/>
</dbReference>
<dbReference type="EMBL" id="JAMYWD010000001">
    <property type="protein sequence ID" value="KAJ4980323.1"/>
    <property type="molecule type" value="Genomic_DNA"/>
</dbReference>
<proteinExistence type="predicted"/>
<dbReference type="FunFam" id="1.25.40.10:FF:000366">
    <property type="entry name" value="Pentatricopeptide (PPR) repeat-containing protein"/>
    <property type="match status" value="1"/>
</dbReference>
<dbReference type="Proteomes" id="UP001141806">
    <property type="component" value="Unassembled WGS sequence"/>
</dbReference>
<dbReference type="Pfam" id="PF01535">
    <property type="entry name" value="PPR"/>
    <property type="match status" value="8"/>
</dbReference>
<accession>A0A9Q0R1W6</accession>
<keyword evidence="5" id="KW-1185">Reference proteome</keyword>
<dbReference type="InterPro" id="IPR011990">
    <property type="entry name" value="TPR-like_helical_dom_sf"/>
</dbReference>
<dbReference type="NCBIfam" id="TIGR00756">
    <property type="entry name" value="PPR"/>
    <property type="match status" value="5"/>
</dbReference>
<dbReference type="OrthoDB" id="185373at2759"/>
<dbReference type="Gene3D" id="1.25.40.10">
    <property type="entry name" value="Tetratricopeptide repeat domain"/>
    <property type="match status" value="4"/>
</dbReference>
<dbReference type="GO" id="GO:0003723">
    <property type="term" value="F:RNA binding"/>
    <property type="evidence" value="ECO:0007669"/>
    <property type="project" value="InterPro"/>
</dbReference>
<reference evidence="4" key="1">
    <citation type="journal article" date="2023" name="Plant J.">
        <title>The genome of the king protea, Protea cynaroides.</title>
        <authorList>
            <person name="Chang J."/>
            <person name="Duong T.A."/>
            <person name="Schoeman C."/>
            <person name="Ma X."/>
            <person name="Roodt D."/>
            <person name="Barker N."/>
            <person name="Li Z."/>
            <person name="Van de Peer Y."/>
            <person name="Mizrachi E."/>
        </authorList>
    </citation>
    <scope>NUCLEOTIDE SEQUENCE</scope>
    <source>
        <tissue evidence="4">Young leaves</tissue>
    </source>
</reference>
<dbReference type="Pfam" id="PF14432">
    <property type="entry name" value="DYW_deaminase"/>
    <property type="match status" value="1"/>
</dbReference>
<evidence type="ECO:0000313" key="5">
    <source>
        <dbReference type="Proteomes" id="UP001141806"/>
    </source>
</evidence>
<organism evidence="4 5">
    <name type="scientific">Protea cynaroides</name>
    <dbReference type="NCBI Taxonomy" id="273540"/>
    <lineage>
        <taxon>Eukaryota</taxon>
        <taxon>Viridiplantae</taxon>
        <taxon>Streptophyta</taxon>
        <taxon>Embryophyta</taxon>
        <taxon>Tracheophyta</taxon>
        <taxon>Spermatophyta</taxon>
        <taxon>Magnoliopsida</taxon>
        <taxon>Proteales</taxon>
        <taxon>Proteaceae</taxon>
        <taxon>Protea</taxon>
    </lineage>
</organism>
<dbReference type="InterPro" id="IPR032867">
    <property type="entry name" value="DYW_dom"/>
</dbReference>
<dbReference type="Pfam" id="PF20431">
    <property type="entry name" value="E_motif"/>
    <property type="match status" value="1"/>
</dbReference>
<dbReference type="PANTHER" id="PTHR47926">
    <property type="entry name" value="PENTATRICOPEPTIDE REPEAT-CONTAINING PROTEIN"/>
    <property type="match status" value="1"/>
</dbReference>
<evidence type="ECO:0000256" key="2">
    <source>
        <dbReference type="PROSITE-ProRule" id="PRU00708"/>
    </source>
</evidence>
<evidence type="ECO:0000313" key="4">
    <source>
        <dbReference type="EMBL" id="KAJ4980323.1"/>
    </source>
</evidence>
<evidence type="ECO:0000259" key="3">
    <source>
        <dbReference type="Pfam" id="PF14432"/>
    </source>
</evidence>
<evidence type="ECO:0000256" key="1">
    <source>
        <dbReference type="ARBA" id="ARBA00022737"/>
    </source>
</evidence>
<dbReference type="SUPFAM" id="SSF48452">
    <property type="entry name" value="TPR-like"/>
    <property type="match status" value="1"/>
</dbReference>